<dbReference type="OrthoDB" id="5421765at2759"/>
<dbReference type="AlphaFoldDB" id="A0A9X0AYV4"/>
<reference evidence="1" key="1">
    <citation type="submission" date="2022-11" db="EMBL/GenBank/DDBJ databases">
        <title>Genome Resource of Sclerotinia nivalis Strain SnTB1, a Plant Pathogen Isolated from American Ginseng.</title>
        <authorList>
            <person name="Fan S."/>
        </authorList>
    </citation>
    <scope>NUCLEOTIDE SEQUENCE</scope>
    <source>
        <strain evidence="1">SnTB1</strain>
    </source>
</reference>
<dbReference type="Proteomes" id="UP001152300">
    <property type="component" value="Unassembled WGS sequence"/>
</dbReference>
<organism evidence="1 2">
    <name type="scientific">Sclerotinia nivalis</name>
    <dbReference type="NCBI Taxonomy" id="352851"/>
    <lineage>
        <taxon>Eukaryota</taxon>
        <taxon>Fungi</taxon>
        <taxon>Dikarya</taxon>
        <taxon>Ascomycota</taxon>
        <taxon>Pezizomycotina</taxon>
        <taxon>Leotiomycetes</taxon>
        <taxon>Helotiales</taxon>
        <taxon>Sclerotiniaceae</taxon>
        <taxon>Sclerotinia</taxon>
    </lineage>
</organism>
<name>A0A9X0AYV4_9HELO</name>
<gene>
    <name evidence="1" type="ORF">OCU04_001787</name>
</gene>
<proteinExistence type="predicted"/>
<keyword evidence="2" id="KW-1185">Reference proteome</keyword>
<accession>A0A9X0AYV4</accession>
<dbReference type="EMBL" id="JAPEIS010000001">
    <property type="protein sequence ID" value="KAJ8071467.1"/>
    <property type="molecule type" value="Genomic_DNA"/>
</dbReference>
<evidence type="ECO:0000313" key="2">
    <source>
        <dbReference type="Proteomes" id="UP001152300"/>
    </source>
</evidence>
<protein>
    <submittedName>
        <fullName evidence="1">Uncharacterized protein</fullName>
    </submittedName>
</protein>
<sequence>MWGRARYRDIGYCFYAWIFTCQPYRTKNGDQKSNRMGYFEGTFAKSLSRWRQLSAHLLSSIHSPQEPSITKVVNLLNSVLQPFIKPNNSNSQSQADNLASLVNEGRELGLLLLAQPRTWVFGWETSIVTGPNATNQIVAFPSLEEVITRGKKERRRVLCEQDRETM</sequence>
<evidence type="ECO:0000313" key="1">
    <source>
        <dbReference type="EMBL" id="KAJ8071467.1"/>
    </source>
</evidence>
<comment type="caution">
    <text evidence="1">The sequence shown here is derived from an EMBL/GenBank/DDBJ whole genome shotgun (WGS) entry which is preliminary data.</text>
</comment>